<proteinExistence type="predicted"/>
<organism evidence="10 11">
    <name type="scientific">Fusarium globosum</name>
    <dbReference type="NCBI Taxonomy" id="78864"/>
    <lineage>
        <taxon>Eukaryota</taxon>
        <taxon>Fungi</taxon>
        <taxon>Dikarya</taxon>
        <taxon>Ascomycota</taxon>
        <taxon>Pezizomycotina</taxon>
        <taxon>Sordariomycetes</taxon>
        <taxon>Hypocreomycetidae</taxon>
        <taxon>Hypocreales</taxon>
        <taxon>Nectriaceae</taxon>
        <taxon>Fusarium</taxon>
        <taxon>Fusarium fujikuroi species complex</taxon>
    </lineage>
</organism>
<dbReference type="GO" id="GO:0008270">
    <property type="term" value="F:zinc ion binding"/>
    <property type="evidence" value="ECO:0007669"/>
    <property type="project" value="UniProtKB-KW"/>
</dbReference>
<dbReference type="GO" id="GO:0000981">
    <property type="term" value="F:DNA-binding transcription factor activity, RNA polymerase II-specific"/>
    <property type="evidence" value="ECO:0007669"/>
    <property type="project" value="InterPro"/>
</dbReference>
<keyword evidence="4 7" id="KW-0863">Zinc-finger</keyword>
<dbReference type="PROSITE" id="PS50157">
    <property type="entry name" value="ZINC_FINGER_C2H2_2"/>
    <property type="match status" value="2"/>
</dbReference>
<dbReference type="GO" id="GO:0000785">
    <property type="term" value="C:chromatin"/>
    <property type="evidence" value="ECO:0007669"/>
    <property type="project" value="TreeGrafter"/>
</dbReference>
<keyword evidence="5" id="KW-0862">Zinc</keyword>
<evidence type="ECO:0000256" key="3">
    <source>
        <dbReference type="ARBA" id="ARBA00022737"/>
    </source>
</evidence>
<dbReference type="InterPro" id="IPR051059">
    <property type="entry name" value="VerF-like"/>
</dbReference>
<keyword evidence="3" id="KW-0677">Repeat</keyword>
<evidence type="ECO:0000256" key="5">
    <source>
        <dbReference type="ARBA" id="ARBA00022833"/>
    </source>
</evidence>
<dbReference type="AlphaFoldDB" id="A0A8H5Y3U6"/>
<gene>
    <name evidence="10" type="ORF">FGLOB1_8189</name>
</gene>
<keyword evidence="2" id="KW-0479">Metal-binding</keyword>
<comment type="subcellular location">
    <subcellularLocation>
        <location evidence="1">Nucleus</location>
    </subcellularLocation>
</comment>
<keyword evidence="11" id="KW-1185">Reference proteome</keyword>
<evidence type="ECO:0000256" key="4">
    <source>
        <dbReference type="ARBA" id="ARBA00022771"/>
    </source>
</evidence>
<dbReference type="Gene3D" id="3.30.160.60">
    <property type="entry name" value="Classic Zinc Finger"/>
    <property type="match status" value="2"/>
</dbReference>
<name>A0A8H5Y3U6_9HYPO</name>
<evidence type="ECO:0000256" key="8">
    <source>
        <dbReference type="SAM" id="MobiDB-lite"/>
    </source>
</evidence>
<dbReference type="PANTHER" id="PTHR40626">
    <property type="entry name" value="MIP31509P"/>
    <property type="match status" value="1"/>
</dbReference>
<dbReference type="SMART" id="SM00355">
    <property type="entry name" value="ZnF_C2H2"/>
    <property type="match status" value="2"/>
</dbReference>
<evidence type="ECO:0000256" key="2">
    <source>
        <dbReference type="ARBA" id="ARBA00022723"/>
    </source>
</evidence>
<protein>
    <submittedName>
        <fullName evidence="10">C2H2 zinc finger transcription factor</fullName>
    </submittedName>
</protein>
<feature type="compositionally biased region" description="Basic and acidic residues" evidence="8">
    <location>
        <begin position="1"/>
        <end position="11"/>
    </location>
</feature>
<dbReference type="GO" id="GO:0005634">
    <property type="term" value="C:nucleus"/>
    <property type="evidence" value="ECO:0007669"/>
    <property type="project" value="UniProtKB-SubCell"/>
</dbReference>
<dbReference type="InterPro" id="IPR013087">
    <property type="entry name" value="Znf_C2H2_type"/>
</dbReference>
<accession>A0A8H5Y3U6</accession>
<dbReference type="EMBL" id="JAAQPF010000355">
    <property type="protein sequence ID" value="KAF5705049.1"/>
    <property type="molecule type" value="Genomic_DNA"/>
</dbReference>
<evidence type="ECO:0000313" key="11">
    <source>
        <dbReference type="Proteomes" id="UP000532311"/>
    </source>
</evidence>
<dbReference type="PANTHER" id="PTHR40626:SF30">
    <property type="entry name" value="FINGER DOMAIN PROTEIN, PUTATIVE (AFU_ORTHOLOGUE AFUA_4G13600)-RELATED"/>
    <property type="match status" value="1"/>
</dbReference>
<dbReference type="InterPro" id="IPR036236">
    <property type="entry name" value="Znf_C2H2_sf"/>
</dbReference>
<comment type="caution">
    <text evidence="10">The sequence shown here is derived from an EMBL/GenBank/DDBJ whole genome shotgun (WGS) entry which is preliminary data.</text>
</comment>
<dbReference type="GO" id="GO:0000978">
    <property type="term" value="F:RNA polymerase II cis-regulatory region sequence-specific DNA binding"/>
    <property type="evidence" value="ECO:0007669"/>
    <property type="project" value="InterPro"/>
</dbReference>
<feature type="compositionally biased region" description="Acidic residues" evidence="8">
    <location>
        <begin position="299"/>
        <end position="313"/>
    </location>
</feature>
<dbReference type="SUPFAM" id="SSF57667">
    <property type="entry name" value="beta-beta-alpha zinc fingers"/>
    <property type="match status" value="1"/>
</dbReference>
<feature type="domain" description="C2H2-type" evidence="9">
    <location>
        <begin position="111"/>
        <end position="145"/>
    </location>
</feature>
<feature type="compositionally biased region" description="Polar residues" evidence="8">
    <location>
        <begin position="31"/>
        <end position="51"/>
    </location>
</feature>
<dbReference type="Pfam" id="PF00096">
    <property type="entry name" value="zf-C2H2"/>
    <property type="match status" value="2"/>
</dbReference>
<feature type="region of interest" description="Disordered" evidence="8">
    <location>
        <begin position="1"/>
        <end position="51"/>
    </location>
</feature>
<evidence type="ECO:0000313" key="10">
    <source>
        <dbReference type="EMBL" id="KAF5705049.1"/>
    </source>
</evidence>
<evidence type="ECO:0000256" key="1">
    <source>
        <dbReference type="ARBA" id="ARBA00004123"/>
    </source>
</evidence>
<evidence type="ECO:0000256" key="7">
    <source>
        <dbReference type="PROSITE-ProRule" id="PRU00042"/>
    </source>
</evidence>
<evidence type="ECO:0000256" key="6">
    <source>
        <dbReference type="ARBA" id="ARBA00023242"/>
    </source>
</evidence>
<dbReference type="Proteomes" id="UP000532311">
    <property type="component" value="Unassembled WGS sequence"/>
</dbReference>
<dbReference type="PROSITE" id="PS00028">
    <property type="entry name" value="ZINC_FINGER_C2H2_1"/>
    <property type="match status" value="2"/>
</dbReference>
<evidence type="ECO:0000259" key="9">
    <source>
        <dbReference type="PROSITE" id="PS50157"/>
    </source>
</evidence>
<keyword evidence="6" id="KW-0539">Nucleus</keyword>
<sequence length="646" mass="72837">MDPDVELREGEGNASGTIDPTRTGMDRKHANSNLRGESIDTTSMPPSDSPLTSFAATASTEAPHVKLTPITRKISKAKMGVPVHTCSQCPKTFSRAEHLRRHQLSHSPPDLFCPIEDCNKTFHRKDLLERHIQRHELYTHSRINPSSSSQSTTHPVWVDCYYIDLGFDGYTGSNASSSCLSSSTAPTSVAGGGTEQRAANEAFIDLLYSAVDLRKLMQPALKDGYTDPKKLTAKLRKLLKLFGQDLTAELRYPESTRIGGFFKKSSKLLSFEITNGLSKEEREYGNERPAVSKGPDLVSEGDELDESSSEDEPSIQPDMLSIQSLVASTNSFGAFLTRLVDLVNPSFESRLKRLAKWQAKELDDSESKRVAETVSELLYSKPVKVDLTESERTSWLAKSTFAFRAALSTEWDWWPFTEPQLQPPPNFATLSWICRCGDVRKQVVPMAFARRVVKIRAQTLPVSSAPTGASPNFLKGHSEPSPSQTAVHGVYKYQQPSIQQVTPGETSIISRALPATISMPSTSRYIMFFVDSGGLKLSAIESKSLCNEQLFRQMRSEFRRIKGWFKTWFGLMTFSHCDFYQFEQWHPERYCERRSGVPPVFDKDYFYQPRPLDEPPLSKHEFYDRFYERIRSEPCLNSAEERALQP</sequence>
<reference evidence="10 11" key="1">
    <citation type="submission" date="2020-05" db="EMBL/GenBank/DDBJ databases">
        <title>Identification and distribution of gene clusters putatively required for synthesis of sphingolipid metabolism inhibitors in phylogenetically diverse species of the filamentous fungus Fusarium.</title>
        <authorList>
            <person name="Kim H.-S."/>
            <person name="Busman M."/>
            <person name="Brown D.W."/>
            <person name="Divon H."/>
            <person name="Uhlig S."/>
            <person name="Proctor R.H."/>
        </authorList>
    </citation>
    <scope>NUCLEOTIDE SEQUENCE [LARGE SCALE GENOMIC DNA]</scope>
    <source>
        <strain evidence="10 11">NRRL 26131</strain>
    </source>
</reference>
<feature type="region of interest" description="Disordered" evidence="8">
    <location>
        <begin position="280"/>
        <end position="315"/>
    </location>
</feature>
<feature type="domain" description="C2H2-type" evidence="9">
    <location>
        <begin position="84"/>
        <end position="111"/>
    </location>
</feature>